<dbReference type="AlphaFoldDB" id="A0A1G7JVS0"/>
<dbReference type="SUPFAM" id="SSF56519">
    <property type="entry name" value="Penicillin binding protein dimerisation domain"/>
    <property type="match status" value="1"/>
</dbReference>
<evidence type="ECO:0000313" key="7">
    <source>
        <dbReference type="EMBL" id="SDF29037.1"/>
    </source>
</evidence>
<name>A0A1G7JVS0_9FIRM</name>
<dbReference type="Gene3D" id="3.30.450.330">
    <property type="match status" value="1"/>
</dbReference>
<comment type="similarity">
    <text evidence="2">Belongs to the transpeptidase family.</text>
</comment>
<dbReference type="Pfam" id="PF00905">
    <property type="entry name" value="Transpeptidase"/>
    <property type="match status" value="1"/>
</dbReference>
<accession>A0A1G7JVS0</accession>
<dbReference type="Gene3D" id="3.30.10.20">
    <property type="match status" value="1"/>
</dbReference>
<dbReference type="Proteomes" id="UP000243333">
    <property type="component" value="Unassembled WGS sequence"/>
</dbReference>
<dbReference type="InterPro" id="IPR036138">
    <property type="entry name" value="PBP_dimer_sf"/>
</dbReference>
<dbReference type="InterPro" id="IPR005311">
    <property type="entry name" value="PBP_dimer"/>
</dbReference>
<dbReference type="InterPro" id="IPR001460">
    <property type="entry name" value="PCN-bd_Tpept"/>
</dbReference>
<proteinExistence type="inferred from homology"/>
<dbReference type="InterPro" id="IPR012338">
    <property type="entry name" value="Beta-lactam/transpept-like"/>
</dbReference>
<dbReference type="SUPFAM" id="SSF56601">
    <property type="entry name" value="beta-lactamase/transpeptidase-like"/>
    <property type="match status" value="1"/>
</dbReference>
<dbReference type="GO" id="GO:0005886">
    <property type="term" value="C:plasma membrane"/>
    <property type="evidence" value="ECO:0007669"/>
    <property type="project" value="TreeGrafter"/>
</dbReference>
<dbReference type="CDD" id="cd06575">
    <property type="entry name" value="PASTA_Pbp2x-like_2"/>
    <property type="match status" value="1"/>
</dbReference>
<comment type="subcellular location">
    <subcellularLocation>
        <location evidence="1">Membrane</location>
    </subcellularLocation>
</comment>
<dbReference type="OrthoDB" id="9770103at2"/>
<dbReference type="SMART" id="SM00740">
    <property type="entry name" value="PASTA"/>
    <property type="match status" value="1"/>
</dbReference>
<dbReference type="GO" id="GO:0008658">
    <property type="term" value="F:penicillin binding"/>
    <property type="evidence" value="ECO:0007669"/>
    <property type="project" value="InterPro"/>
</dbReference>
<gene>
    <name evidence="7" type="ORF">SAMN05660235_01077</name>
</gene>
<dbReference type="STRING" id="1123285.SAMN05660235_01077"/>
<sequence>MAKLADTPRKRIFWFIFGIIAALVALGGRIAWIQFVQGDRLAEKVRYQLQDSLVLQSPRGAIFDRGGRPLAISSMAKSLYVNPDHFKQAGQDANAVAALLAPHLGLPAAEIKERLTVNGSFIWLKRALEPEAANAVAALIKEHGLKGFDFVEESKRYYPNDSLAAHVLGFVGTDDRGLEGIEHALDKLIRGERQRQIIETDSYGTPIFKSIFALKPPQPGKSVYLTIDSTIQFIVEQSLDKAMAKTKAKGATVIVMNPRTGEILAMASRPTYNPNQFGRYSANERKNRAISIVYEPGSTFKAIVAAAALQEGLVRPDERFVDQGYIEVAGRRIKNWSGDSYGPVTFTDIIKNSINTGFVQVGMRLGAVRLNDYARHFGFGQATGIELPGEEDGILFNPREMRETDLATMSIGQSIAVTPLQLLTAMAAIANDGVLLKPHIVKEIHDENGKVVSTNPTMPVRQVVSPETARALTAMLEKVVAEGGGQKAAVPGYRFAGKTGTAERLKEGGGGYEAGHYIASFAGFGPVEDPQVVALVVIDDPAGAYYGGEIAAPVFSEIMIQVMRHLNIRPTTDLALPQPKPAKPAIVPGGEAAKGEKRPAPPGKVVVPDLRGKSMREVARELSQAGLALAPVGTGVAVGQGTPANTVVDPGTEITVYFEPQ</sequence>
<evidence type="ECO:0000259" key="6">
    <source>
        <dbReference type="PROSITE" id="PS51178"/>
    </source>
</evidence>
<dbReference type="Pfam" id="PF03717">
    <property type="entry name" value="PBP_dimer"/>
    <property type="match status" value="1"/>
</dbReference>
<dbReference type="Gene3D" id="3.40.710.10">
    <property type="entry name" value="DD-peptidase/beta-lactamase superfamily"/>
    <property type="match status" value="1"/>
</dbReference>
<dbReference type="Pfam" id="PF03793">
    <property type="entry name" value="PASTA"/>
    <property type="match status" value="1"/>
</dbReference>
<feature type="domain" description="PASTA" evidence="6">
    <location>
        <begin position="600"/>
        <end position="660"/>
    </location>
</feature>
<reference evidence="8" key="1">
    <citation type="submission" date="2016-10" db="EMBL/GenBank/DDBJ databases">
        <authorList>
            <person name="Varghese N."/>
            <person name="Submissions S."/>
        </authorList>
    </citation>
    <scope>NUCLEOTIDE SEQUENCE [LARGE SCALE GENOMIC DNA]</scope>
    <source>
        <strain evidence="8">DSM 23256</strain>
    </source>
</reference>
<dbReference type="GO" id="GO:0071555">
    <property type="term" value="P:cell wall organization"/>
    <property type="evidence" value="ECO:0007669"/>
    <property type="project" value="TreeGrafter"/>
</dbReference>
<dbReference type="PANTHER" id="PTHR30627:SF1">
    <property type="entry name" value="PEPTIDOGLYCAN D,D-TRANSPEPTIDASE FTSI"/>
    <property type="match status" value="1"/>
</dbReference>
<evidence type="ECO:0000256" key="2">
    <source>
        <dbReference type="ARBA" id="ARBA00007171"/>
    </source>
</evidence>
<dbReference type="InterPro" id="IPR005543">
    <property type="entry name" value="PASTA_dom"/>
</dbReference>
<feature type="region of interest" description="Disordered" evidence="4">
    <location>
        <begin position="574"/>
        <end position="604"/>
    </location>
</feature>
<dbReference type="EMBL" id="FNBU01000006">
    <property type="protein sequence ID" value="SDF29037.1"/>
    <property type="molecule type" value="Genomic_DNA"/>
</dbReference>
<protein>
    <submittedName>
        <fullName evidence="7">Stage V sporulation protein D (Sporulation-specific penicillin-binding protein)</fullName>
    </submittedName>
</protein>
<dbReference type="Gene3D" id="3.90.1310.10">
    <property type="entry name" value="Penicillin-binding protein 2a (Domain 2)"/>
    <property type="match status" value="1"/>
</dbReference>
<dbReference type="Gene3D" id="1.10.150.770">
    <property type="match status" value="1"/>
</dbReference>
<dbReference type="SUPFAM" id="SSF54184">
    <property type="entry name" value="Penicillin-binding protein 2x (pbp-2x), c-terminal domain"/>
    <property type="match status" value="1"/>
</dbReference>
<keyword evidence="8" id="KW-1185">Reference proteome</keyword>
<dbReference type="InterPro" id="IPR050515">
    <property type="entry name" value="Beta-lactam/transpept"/>
</dbReference>
<feature type="transmembrane region" description="Helical" evidence="5">
    <location>
        <begin position="12"/>
        <end position="32"/>
    </location>
</feature>
<evidence type="ECO:0000256" key="4">
    <source>
        <dbReference type="SAM" id="MobiDB-lite"/>
    </source>
</evidence>
<keyword evidence="5" id="KW-0812">Transmembrane</keyword>
<dbReference type="PANTHER" id="PTHR30627">
    <property type="entry name" value="PEPTIDOGLYCAN D,D-TRANSPEPTIDASE"/>
    <property type="match status" value="1"/>
</dbReference>
<keyword evidence="3 5" id="KW-0472">Membrane</keyword>
<organism evidence="7 8">
    <name type="scientific">Sporolituus thermophilus DSM 23256</name>
    <dbReference type="NCBI Taxonomy" id="1123285"/>
    <lineage>
        <taxon>Bacteria</taxon>
        <taxon>Bacillati</taxon>
        <taxon>Bacillota</taxon>
        <taxon>Negativicutes</taxon>
        <taxon>Selenomonadales</taxon>
        <taxon>Sporomusaceae</taxon>
        <taxon>Sporolituus</taxon>
    </lineage>
</organism>
<dbReference type="RefSeq" id="WP_093688956.1">
    <property type="nucleotide sequence ID" value="NZ_FNBU01000006.1"/>
</dbReference>
<evidence type="ECO:0000256" key="1">
    <source>
        <dbReference type="ARBA" id="ARBA00004370"/>
    </source>
</evidence>
<evidence type="ECO:0000256" key="3">
    <source>
        <dbReference type="ARBA" id="ARBA00023136"/>
    </source>
</evidence>
<evidence type="ECO:0000313" key="8">
    <source>
        <dbReference type="Proteomes" id="UP000243333"/>
    </source>
</evidence>
<keyword evidence="5" id="KW-1133">Transmembrane helix</keyword>
<evidence type="ECO:0000256" key="5">
    <source>
        <dbReference type="SAM" id="Phobius"/>
    </source>
</evidence>
<dbReference type="PROSITE" id="PS51178">
    <property type="entry name" value="PASTA"/>
    <property type="match status" value="1"/>
</dbReference>